<evidence type="ECO:0000256" key="6">
    <source>
        <dbReference type="ARBA" id="ARBA00022691"/>
    </source>
</evidence>
<keyword evidence="5 7" id="KW-0808">Transferase</keyword>
<evidence type="ECO:0000313" key="8">
    <source>
        <dbReference type="EMBL" id="SHF24937.1"/>
    </source>
</evidence>
<dbReference type="EC" id="2.1.1.199" evidence="7"/>
<dbReference type="Gene3D" id="3.40.50.150">
    <property type="entry name" value="Vaccinia Virus protein VP39"/>
    <property type="match status" value="1"/>
</dbReference>
<keyword evidence="2 7" id="KW-0963">Cytoplasm</keyword>
<feature type="binding site" evidence="7">
    <location>
        <position position="56"/>
    </location>
    <ligand>
        <name>S-adenosyl-L-methionine</name>
        <dbReference type="ChEBI" id="CHEBI:59789"/>
    </ligand>
</feature>
<dbReference type="InterPro" id="IPR023397">
    <property type="entry name" value="SAM-dep_MeTrfase_MraW_recog"/>
</dbReference>
<name>A0A1M5A4B6_9FIRM</name>
<comment type="catalytic activity">
    <reaction evidence="7">
        <text>cytidine(1402) in 16S rRNA + S-adenosyl-L-methionine = N(4)-methylcytidine(1402) in 16S rRNA + S-adenosyl-L-homocysteine + H(+)</text>
        <dbReference type="Rhea" id="RHEA:42928"/>
        <dbReference type="Rhea" id="RHEA-COMP:10286"/>
        <dbReference type="Rhea" id="RHEA-COMP:10287"/>
        <dbReference type="ChEBI" id="CHEBI:15378"/>
        <dbReference type="ChEBI" id="CHEBI:57856"/>
        <dbReference type="ChEBI" id="CHEBI:59789"/>
        <dbReference type="ChEBI" id="CHEBI:74506"/>
        <dbReference type="ChEBI" id="CHEBI:82748"/>
        <dbReference type="EC" id="2.1.1.199"/>
    </reaction>
</comment>
<dbReference type="Pfam" id="PF01795">
    <property type="entry name" value="Methyltransf_5"/>
    <property type="match status" value="1"/>
</dbReference>
<sequence>MEDRNFVHQPVMLEEVVAWLNPQDGGTYVDCTVGGGGHAAAILEKSGPGSRLIGLDQDPLALEAAARRLAPYGERVTLVKENFVNLARVLDELGVAAVNGVLFDLGVSSPQVDVPERGFSYHHDGPLDMRMDPSSPCTAADLINKLPEEELAGIIARYGEERWARRIASFIVQKRQQEPVTSTLQLVEIIKEAIPARYRRSGPHPARRTFQALRIAVNRELEVLPGALDQAVDLLAPGGRILVITFHSLEDRIVKNLFRRRANPCTCPPGFPQCTCGQKPALRVLVPGGITPSPEEIEANPRSRSARLRVAEKLQVF</sequence>
<protein>
    <recommendedName>
        <fullName evidence="7">Ribosomal RNA small subunit methyltransferase H</fullName>
        <ecNumber evidence="7">2.1.1.199</ecNumber>
    </recommendedName>
    <alternativeName>
        <fullName evidence="7">16S rRNA m(4)C1402 methyltransferase</fullName>
    </alternativeName>
    <alternativeName>
        <fullName evidence="7">rRNA (cytosine-N(4)-)-methyltransferase RsmH</fullName>
    </alternativeName>
</protein>
<dbReference type="NCBIfam" id="TIGR00006">
    <property type="entry name" value="16S rRNA (cytosine(1402)-N(4))-methyltransferase RsmH"/>
    <property type="match status" value="1"/>
</dbReference>
<feature type="binding site" evidence="7">
    <location>
        <position position="104"/>
    </location>
    <ligand>
        <name>S-adenosyl-L-methionine</name>
        <dbReference type="ChEBI" id="CHEBI:59789"/>
    </ligand>
</feature>
<keyword evidence="6 7" id="KW-0949">S-adenosyl-L-methionine</keyword>
<dbReference type="EMBL" id="FQUW01000019">
    <property type="protein sequence ID" value="SHF24937.1"/>
    <property type="molecule type" value="Genomic_DNA"/>
</dbReference>
<accession>A0A1M5A4B6</accession>
<reference evidence="9" key="1">
    <citation type="submission" date="2016-11" db="EMBL/GenBank/DDBJ databases">
        <authorList>
            <person name="Varghese N."/>
            <person name="Submissions S."/>
        </authorList>
    </citation>
    <scope>NUCLEOTIDE SEQUENCE [LARGE SCALE GENOMIC DNA]</scope>
    <source>
        <strain evidence="9">DSM 11792</strain>
    </source>
</reference>
<dbReference type="PIRSF" id="PIRSF004486">
    <property type="entry name" value="MraW"/>
    <property type="match status" value="1"/>
</dbReference>
<evidence type="ECO:0000256" key="5">
    <source>
        <dbReference type="ARBA" id="ARBA00022679"/>
    </source>
</evidence>
<feature type="binding site" evidence="7">
    <location>
        <position position="83"/>
    </location>
    <ligand>
        <name>S-adenosyl-L-methionine</name>
        <dbReference type="ChEBI" id="CHEBI:59789"/>
    </ligand>
</feature>
<evidence type="ECO:0000313" key="9">
    <source>
        <dbReference type="Proteomes" id="UP000184196"/>
    </source>
</evidence>
<keyword evidence="4 7" id="KW-0489">Methyltransferase</keyword>
<dbReference type="PANTHER" id="PTHR11265">
    <property type="entry name" value="S-ADENOSYL-METHYLTRANSFERASE MRAW"/>
    <property type="match status" value="1"/>
</dbReference>
<dbReference type="InterPro" id="IPR029063">
    <property type="entry name" value="SAM-dependent_MTases_sf"/>
</dbReference>
<dbReference type="GO" id="GO:0005737">
    <property type="term" value="C:cytoplasm"/>
    <property type="evidence" value="ECO:0007669"/>
    <property type="project" value="UniProtKB-SubCell"/>
</dbReference>
<dbReference type="GO" id="GO:0070475">
    <property type="term" value="P:rRNA base methylation"/>
    <property type="evidence" value="ECO:0007669"/>
    <property type="project" value="UniProtKB-UniRule"/>
</dbReference>
<dbReference type="SUPFAM" id="SSF81799">
    <property type="entry name" value="Putative methyltransferase TM0872, insert domain"/>
    <property type="match status" value="1"/>
</dbReference>
<dbReference type="Proteomes" id="UP000184196">
    <property type="component" value="Unassembled WGS sequence"/>
</dbReference>
<comment type="subcellular location">
    <subcellularLocation>
        <location evidence="7">Cytoplasm</location>
    </subcellularLocation>
</comment>
<dbReference type="HAMAP" id="MF_01007">
    <property type="entry name" value="16SrRNA_methyltr_H"/>
    <property type="match status" value="1"/>
</dbReference>
<evidence type="ECO:0000256" key="7">
    <source>
        <dbReference type="HAMAP-Rule" id="MF_01007"/>
    </source>
</evidence>
<evidence type="ECO:0000256" key="4">
    <source>
        <dbReference type="ARBA" id="ARBA00022603"/>
    </source>
</evidence>
<organism evidence="8 9">
    <name type="scientific">Desulfofundulus australicus DSM 11792</name>
    <dbReference type="NCBI Taxonomy" id="1121425"/>
    <lineage>
        <taxon>Bacteria</taxon>
        <taxon>Bacillati</taxon>
        <taxon>Bacillota</taxon>
        <taxon>Clostridia</taxon>
        <taxon>Eubacteriales</taxon>
        <taxon>Peptococcaceae</taxon>
        <taxon>Desulfofundulus</taxon>
    </lineage>
</organism>
<dbReference type="AlphaFoldDB" id="A0A1M5A4B6"/>
<evidence type="ECO:0000256" key="2">
    <source>
        <dbReference type="ARBA" id="ARBA00022490"/>
    </source>
</evidence>
<evidence type="ECO:0000256" key="1">
    <source>
        <dbReference type="ARBA" id="ARBA00010396"/>
    </source>
</evidence>
<evidence type="ECO:0000256" key="3">
    <source>
        <dbReference type="ARBA" id="ARBA00022552"/>
    </source>
</evidence>
<proteinExistence type="inferred from homology"/>
<feature type="binding site" evidence="7">
    <location>
        <position position="111"/>
    </location>
    <ligand>
        <name>S-adenosyl-L-methionine</name>
        <dbReference type="ChEBI" id="CHEBI:59789"/>
    </ligand>
</feature>
<dbReference type="PANTHER" id="PTHR11265:SF0">
    <property type="entry name" value="12S RRNA N4-METHYLCYTIDINE METHYLTRANSFERASE"/>
    <property type="match status" value="1"/>
</dbReference>
<feature type="binding site" evidence="7">
    <location>
        <begin position="36"/>
        <end position="38"/>
    </location>
    <ligand>
        <name>S-adenosyl-L-methionine</name>
        <dbReference type="ChEBI" id="CHEBI:59789"/>
    </ligand>
</feature>
<dbReference type="FunFam" id="1.10.150.170:FF:000001">
    <property type="entry name" value="Ribosomal RNA small subunit methyltransferase H"/>
    <property type="match status" value="1"/>
</dbReference>
<dbReference type="InterPro" id="IPR002903">
    <property type="entry name" value="RsmH"/>
</dbReference>
<dbReference type="OrthoDB" id="9806637at2"/>
<comment type="function">
    <text evidence="7">Specifically methylates the N4 position of cytidine in position 1402 (C1402) of 16S rRNA.</text>
</comment>
<dbReference type="SUPFAM" id="SSF53335">
    <property type="entry name" value="S-adenosyl-L-methionine-dependent methyltransferases"/>
    <property type="match status" value="1"/>
</dbReference>
<comment type="similarity">
    <text evidence="1 7">Belongs to the methyltransferase superfamily. RsmH family.</text>
</comment>
<dbReference type="Gene3D" id="1.10.150.170">
    <property type="entry name" value="Putative methyltransferase TM0872, insert domain"/>
    <property type="match status" value="1"/>
</dbReference>
<dbReference type="RefSeq" id="WP_073165296.1">
    <property type="nucleotide sequence ID" value="NZ_FQUW01000019.1"/>
</dbReference>
<dbReference type="GO" id="GO:0071424">
    <property type="term" value="F:rRNA (cytosine-N4-)-methyltransferase activity"/>
    <property type="evidence" value="ECO:0007669"/>
    <property type="project" value="UniProtKB-UniRule"/>
</dbReference>
<keyword evidence="3 7" id="KW-0698">rRNA processing</keyword>
<keyword evidence="9" id="KW-1185">Reference proteome</keyword>
<gene>
    <name evidence="7" type="primary">rsmH</name>
    <name evidence="8" type="ORF">SAMN02745218_01789</name>
</gene>